<dbReference type="InterPro" id="IPR043137">
    <property type="entry name" value="GGT_ssub_C"/>
</dbReference>
<feature type="transmembrane region" description="Helical" evidence="2">
    <location>
        <begin position="82"/>
        <end position="104"/>
    </location>
</feature>
<proteinExistence type="inferred from homology"/>
<keyword evidence="2" id="KW-0472">Membrane</keyword>
<dbReference type="Proteomes" id="UP001558632">
    <property type="component" value="Unassembled WGS sequence"/>
</dbReference>
<name>A0ABR3KN66_TRISP</name>
<dbReference type="InterPro" id="IPR000101">
    <property type="entry name" value="GGT_peptidase"/>
</dbReference>
<evidence type="ECO:0000313" key="4">
    <source>
        <dbReference type="Proteomes" id="UP001558632"/>
    </source>
</evidence>
<dbReference type="Gene3D" id="3.60.20.40">
    <property type="match status" value="1"/>
</dbReference>
<sequence length="637" mass="71082">MGLNNFTCQAFDSLLHFQQYFCRTILFQLKLVESNDHSHSLRVLPKLFCLYQPSQAMVLHQEQKYNTNVSSFKQRKFRAKQIIFLFICAAVIIALVIALIVILLNKEVVEEIKTEHRWPSPSNSLLLEFQKGAVAADNGICSEIGRGGHFSTIYIKKDRRCFTVNARQTAPKAANESMFVGDAEGSLFGSRSIAVPGEVYGLWLQYKQFGGKLPWRDLLMPTANICRYGILISDALAVKLQENENYILSPDSHLKIFINPETNGAYKAGEVMRRPELADALEQLANAADPVQLFYNGTMAKDMVEEFKQMGGIITEEDMRNYRAKLSQPLQISIGENLIACGPPPPSSAVIPMAIMNIMDGFNVSPRDAESSESEALVLHRFLEAMKFSYAAHSQFGDADFVPEVLSLAKRILTKQYAQDVRKKITNRSHESSYYGELYTSRPNHGTAHISVLDAEGNAVSLTTTINTYFGSKVRSTKYDIIWNNDMDDFSTPGLTNFFEYPPLPNNFIKAGKRPLSSMSPLIFYDQTNGNVKLVVGAAGGSRIISTTAWVAFRSIFLNETIKEAVDRPRLHHQLSPNRAYYETLFPQGFVDDLKNYGQNMVPTEPATAATGILVSDNGVISANSDWRKGGGYPAGY</sequence>
<accession>A0ABR3KN66</accession>
<keyword evidence="4" id="KW-1185">Reference proteome</keyword>
<comment type="similarity">
    <text evidence="1">Belongs to the gamma-glutamyltransferase family.</text>
</comment>
<protein>
    <submittedName>
        <fullName evidence="3">Scoloptoxin SSD14</fullName>
    </submittedName>
</protein>
<dbReference type="PRINTS" id="PR01210">
    <property type="entry name" value="GGTRANSPTASE"/>
</dbReference>
<evidence type="ECO:0000256" key="1">
    <source>
        <dbReference type="ARBA" id="ARBA00009381"/>
    </source>
</evidence>
<evidence type="ECO:0000256" key="2">
    <source>
        <dbReference type="SAM" id="Phobius"/>
    </source>
</evidence>
<evidence type="ECO:0000313" key="3">
    <source>
        <dbReference type="EMBL" id="KAL1240970.1"/>
    </source>
</evidence>
<dbReference type="Gene3D" id="1.10.246.130">
    <property type="match status" value="1"/>
</dbReference>
<dbReference type="SUPFAM" id="SSF56235">
    <property type="entry name" value="N-terminal nucleophile aminohydrolases (Ntn hydrolases)"/>
    <property type="match status" value="1"/>
</dbReference>
<keyword evidence="2" id="KW-1133">Transmembrane helix</keyword>
<dbReference type="EMBL" id="JBEUSY010000254">
    <property type="protein sequence ID" value="KAL1240970.1"/>
    <property type="molecule type" value="Genomic_DNA"/>
</dbReference>
<gene>
    <name evidence="3" type="ORF">TSPI_02870</name>
</gene>
<dbReference type="Pfam" id="PF01019">
    <property type="entry name" value="G_glu_transpept"/>
    <property type="match status" value="1"/>
</dbReference>
<comment type="caution">
    <text evidence="3">The sequence shown here is derived from an EMBL/GenBank/DDBJ whole genome shotgun (WGS) entry which is preliminary data.</text>
</comment>
<dbReference type="PROSITE" id="PS00462">
    <property type="entry name" value="G_GLU_TRANSPEPTIDASE"/>
    <property type="match status" value="1"/>
</dbReference>
<dbReference type="InterPro" id="IPR029055">
    <property type="entry name" value="Ntn_hydrolases_N"/>
</dbReference>
<dbReference type="PANTHER" id="PTHR11686:SF9">
    <property type="entry name" value="RE13973P"/>
    <property type="match status" value="1"/>
</dbReference>
<organism evidence="3 4">
    <name type="scientific">Trichinella spiralis</name>
    <name type="common">Trichina worm</name>
    <dbReference type="NCBI Taxonomy" id="6334"/>
    <lineage>
        <taxon>Eukaryota</taxon>
        <taxon>Metazoa</taxon>
        <taxon>Ecdysozoa</taxon>
        <taxon>Nematoda</taxon>
        <taxon>Enoplea</taxon>
        <taxon>Dorylaimia</taxon>
        <taxon>Trichinellida</taxon>
        <taxon>Trichinellidae</taxon>
        <taxon>Trichinella</taxon>
    </lineage>
</organism>
<keyword evidence="2" id="KW-0812">Transmembrane</keyword>
<reference evidence="3 4" key="1">
    <citation type="submission" date="2024-07" db="EMBL/GenBank/DDBJ databases">
        <title>Enhanced genomic and transcriptomic resources for Trichinella pseudospiralis and T. spiralis underpin the discovery of pronounced molecular differences between stages and species.</title>
        <authorList>
            <person name="Pasi K.K."/>
            <person name="La Rosa G."/>
            <person name="Gomez-Morales M.A."/>
            <person name="Tosini F."/>
            <person name="Sumanam S."/>
            <person name="Young N.D."/>
            <person name="Chang B.C."/>
            <person name="Robin G.B."/>
        </authorList>
    </citation>
    <scope>NUCLEOTIDE SEQUENCE [LARGE SCALE GENOMIC DNA]</scope>
    <source>
        <strain evidence="3">ISS534</strain>
    </source>
</reference>
<dbReference type="PANTHER" id="PTHR11686">
    <property type="entry name" value="GAMMA GLUTAMYL TRANSPEPTIDASE"/>
    <property type="match status" value="1"/>
</dbReference>
<dbReference type="InterPro" id="IPR043138">
    <property type="entry name" value="GGT_lsub"/>
</dbReference>
<dbReference type="InterPro" id="IPR055262">
    <property type="entry name" value="GGT_CS"/>
</dbReference>